<dbReference type="EMBL" id="JABANO010013116">
    <property type="protein sequence ID" value="KAF4740659.1"/>
    <property type="molecule type" value="Genomic_DNA"/>
</dbReference>
<dbReference type="SUPFAM" id="SSF51306">
    <property type="entry name" value="LexA/Signal peptidase"/>
    <property type="match status" value="1"/>
</dbReference>
<feature type="active site" evidence="11">
    <location>
        <position position="46"/>
    </location>
</feature>
<comment type="subcellular location">
    <subcellularLocation>
        <location evidence="1">Mitochondrion inner membrane</location>
        <topology evidence="1">Single-pass membrane protein</topology>
    </subcellularLocation>
</comment>
<dbReference type="PANTHER" id="PTHR46041:SF2">
    <property type="entry name" value="MITOCHONDRIAL INNER MEMBRANE PROTEASE SUBUNIT 2"/>
    <property type="match status" value="1"/>
</dbReference>
<dbReference type="GO" id="GO:0006465">
    <property type="term" value="P:signal peptide processing"/>
    <property type="evidence" value="ECO:0007669"/>
    <property type="project" value="InterPro"/>
</dbReference>
<dbReference type="InterPro" id="IPR036286">
    <property type="entry name" value="LexA/Signal_pep-like_sf"/>
</dbReference>
<evidence type="ECO:0000256" key="3">
    <source>
        <dbReference type="ARBA" id="ARBA00013650"/>
    </source>
</evidence>
<evidence type="ECO:0000256" key="1">
    <source>
        <dbReference type="ARBA" id="ARBA00004434"/>
    </source>
</evidence>
<evidence type="ECO:0000256" key="2">
    <source>
        <dbReference type="ARBA" id="ARBA00007066"/>
    </source>
</evidence>
<feature type="transmembrane region" description="Helical" evidence="12">
    <location>
        <begin position="183"/>
        <end position="210"/>
    </location>
</feature>
<evidence type="ECO:0000256" key="4">
    <source>
        <dbReference type="ARBA" id="ARBA00022670"/>
    </source>
</evidence>
<feature type="domain" description="Peptidase S26" evidence="13">
    <location>
        <begin position="133"/>
        <end position="168"/>
    </location>
</feature>
<dbReference type="GO" id="GO:0006627">
    <property type="term" value="P:protein processing involved in protein targeting to mitochondrion"/>
    <property type="evidence" value="ECO:0007669"/>
    <property type="project" value="InterPro"/>
</dbReference>
<feature type="active site" evidence="11">
    <location>
        <position position="90"/>
    </location>
</feature>
<gene>
    <name evidence="14" type="ORF">FOZ63_004705</name>
</gene>
<dbReference type="GO" id="GO:0042720">
    <property type="term" value="C:mitochondrial inner membrane peptidase complex"/>
    <property type="evidence" value="ECO:0007669"/>
    <property type="project" value="InterPro"/>
</dbReference>
<evidence type="ECO:0000256" key="9">
    <source>
        <dbReference type="ARBA" id="ARBA00023128"/>
    </source>
</evidence>
<feature type="non-terminal residue" evidence="14">
    <location>
        <position position="274"/>
    </location>
</feature>
<proteinExistence type="inferred from homology"/>
<evidence type="ECO:0000256" key="10">
    <source>
        <dbReference type="ARBA" id="ARBA00023136"/>
    </source>
</evidence>
<keyword evidence="7" id="KW-0378">Hydrolase</keyword>
<evidence type="ECO:0000256" key="7">
    <source>
        <dbReference type="ARBA" id="ARBA00022801"/>
    </source>
</evidence>
<feature type="domain" description="Peptidase S26" evidence="13">
    <location>
        <begin position="36"/>
        <end position="96"/>
    </location>
</feature>
<evidence type="ECO:0000256" key="5">
    <source>
        <dbReference type="ARBA" id="ARBA00022692"/>
    </source>
</evidence>
<keyword evidence="5 12" id="KW-0812">Transmembrane</keyword>
<comment type="caution">
    <text evidence="14">The sequence shown here is derived from an EMBL/GenBank/DDBJ whole genome shotgun (WGS) entry which is preliminary data.</text>
</comment>
<evidence type="ECO:0000256" key="6">
    <source>
        <dbReference type="ARBA" id="ARBA00022792"/>
    </source>
</evidence>
<dbReference type="PANTHER" id="PTHR46041">
    <property type="entry name" value="MITOCHONDRIAL INNER MEMBRANE PROTEASE SUBUNIT 2"/>
    <property type="match status" value="1"/>
</dbReference>
<keyword evidence="9" id="KW-0496">Mitochondrion</keyword>
<sequence>MYGASSTAEFLRNFARKTATAIWMFGPPLVWIKDRVVDIEIVQGHSMSPTLNPGSSWFRDRIIVLRNLVIGPGDVVTFWDPFDPRRHLVKRVVAVEPRHRPSSVRTVDDYDELGGAGGIDESTHSVAFEDLGGRVYVLGDNPDRSVDSRYFGPIPQPLIDGLVVGVIWPPWRMSWAVAFDLSLAFFVVTMPVICLGPVCIPIWPLVVLILKPAWNLLPQHVREVIADAWYTMWESLTFIPERFRPRRPAPRGGKVQCKNGVCTWTPDDNGEAKK</sequence>
<accession>A0A7J6T5X9</accession>
<dbReference type="Proteomes" id="UP000553632">
    <property type="component" value="Unassembled WGS sequence"/>
</dbReference>
<evidence type="ECO:0000259" key="13">
    <source>
        <dbReference type="Pfam" id="PF10502"/>
    </source>
</evidence>
<evidence type="ECO:0000256" key="12">
    <source>
        <dbReference type="SAM" id="Phobius"/>
    </source>
</evidence>
<keyword evidence="8 12" id="KW-1133">Transmembrane helix</keyword>
<reference evidence="14 15" key="1">
    <citation type="submission" date="2020-04" db="EMBL/GenBank/DDBJ databases">
        <title>Perkinsus olseni comparative genomics.</title>
        <authorList>
            <person name="Bogema D.R."/>
        </authorList>
    </citation>
    <scope>NUCLEOTIDE SEQUENCE [LARGE SCALE GENOMIC DNA]</scope>
    <source>
        <strain evidence="14 15">ATCC PRA-207</strain>
    </source>
</reference>
<dbReference type="Pfam" id="PF10502">
    <property type="entry name" value="Peptidase_S26"/>
    <property type="match status" value="2"/>
</dbReference>
<keyword evidence="4" id="KW-0645">Protease</keyword>
<dbReference type="GO" id="GO:0004252">
    <property type="term" value="F:serine-type endopeptidase activity"/>
    <property type="evidence" value="ECO:0007669"/>
    <property type="project" value="InterPro"/>
</dbReference>
<dbReference type="InterPro" id="IPR019533">
    <property type="entry name" value="Peptidase_S26"/>
</dbReference>
<dbReference type="AlphaFoldDB" id="A0A7J6T5X9"/>
<keyword evidence="6" id="KW-0999">Mitochondrion inner membrane</keyword>
<evidence type="ECO:0000313" key="15">
    <source>
        <dbReference type="Proteomes" id="UP000553632"/>
    </source>
</evidence>
<dbReference type="CDD" id="cd06530">
    <property type="entry name" value="S26_SPase_I"/>
    <property type="match status" value="1"/>
</dbReference>
<evidence type="ECO:0000313" key="14">
    <source>
        <dbReference type="EMBL" id="KAF4740659.1"/>
    </source>
</evidence>
<keyword evidence="10 12" id="KW-0472">Membrane</keyword>
<dbReference type="InterPro" id="IPR000223">
    <property type="entry name" value="Pept_S26A_signal_pept_1"/>
</dbReference>
<name>A0A7J6T5X9_PEROL</name>
<dbReference type="InterPro" id="IPR037730">
    <property type="entry name" value="IMP2"/>
</dbReference>
<comment type="similarity">
    <text evidence="2">Belongs to the peptidase S26 family. IMP2 subfamily.</text>
</comment>
<evidence type="ECO:0000256" key="11">
    <source>
        <dbReference type="PIRSR" id="PIRSR600223-1"/>
    </source>
</evidence>
<organism evidence="14 15">
    <name type="scientific">Perkinsus olseni</name>
    <name type="common">Perkinsus atlanticus</name>
    <dbReference type="NCBI Taxonomy" id="32597"/>
    <lineage>
        <taxon>Eukaryota</taxon>
        <taxon>Sar</taxon>
        <taxon>Alveolata</taxon>
        <taxon>Perkinsozoa</taxon>
        <taxon>Perkinsea</taxon>
        <taxon>Perkinsida</taxon>
        <taxon>Perkinsidae</taxon>
        <taxon>Perkinsus</taxon>
    </lineage>
</organism>
<dbReference type="Gene3D" id="2.10.109.10">
    <property type="entry name" value="Umud Fragment, subunit A"/>
    <property type="match status" value="1"/>
</dbReference>
<evidence type="ECO:0000256" key="8">
    <source>
        <dbReference type="ARBA" id="ARBA00022989"/>
    </source>
</evidence>
<dbReference type="PRINTS" id="PR00727">
    <property type="entry name" value="LEADERPTASE"/>
</dbReference>
<keyword evidence="15" id="KW-1185">Reference proteome</keyword>
<protein>
    <recommendedName>
        <fullName evidence="3">Mitochondrial inner membrane protease subunit 2</fullName>
    </recommendedName>
</protein>